<dbReference type="InterPro" id="IPR020422">
    <property type="entry name" value="TYR_PHOSPHATASE_DUAL_dom"/>
</dbReference>
<evidence type="ECO:0000313" key="6">
    <source>
        <dbReference type="EnsemblMetazoa" id="Aqu2.1.42209_001"/>
    </source>
</evidence>
<dbReference type="InterPro" id="IPR001763">
    <property type="entry name" value="Rhodanese-like_dom"/>
</dbReference>
<dbReference type="GO" id="GO:0043409">
    <property type="term" value="P:negative regulation of MAPK cascade"/>
    <property type="evidence" value="ECO:0007669"/>
    <property type="project" value="TreeGrafter"/>
</dbReference>
<organism evidence="6">
    <name type="scientific">Amphimedon queenslandica</name>
    <name type="common">Sponge</name>
    <dbReference type="NCBI Taxonomy" id="400682"/>
    <lineage>
        <taxon>Eukaryota</taxon>
        <taxon>Metazoa</taxon>
        <taxon>Porifera</taxon>
        <taxon>Demospongiae</taxon>
        <taxon>Heteroscleromorpha</taxon>
        <taxon>Haplosclerida</taxon>
        <taxon>Niphatidae</taxon>
        <taxon>Amphimedon</taxon>
    </lineage>
</organism>
<dbReference type="InterPro" id="IPR029021">
    <property type="entry name" value="Prot-tyrosine_phosphatase-like"/>
</dbReference>
<evidence type="ECO:0000256" key="4">
    <source>
        <dbReference type="ARBA" id="ARBA00022912"/>
    </source>
</evidence>
<feature type="domain" description="Rhodanese" evidence="5">
    <location>
        <begin position="22"/>
        <end position="92"/>
    </location>
</feature>
<dbReference type="PANTHER" id="PTHR10159">
    <property type="entry name" value="DUAL SPECIFICITY PROTEIN PHOSPHATASE"/>
    <property type="match status" value="1"/>
</dbReference>
<dbReference type="CDD" id="cd14498">
    <property type="entry name" value="DSP"/>
    <property type="match status" value="1"/>
</dbReference>
<dbReference type="Proteomes" id="UP000007879">
    <property type="component" value="Unassembled WGS sequence"/>
</dbReference>
<dbReference type="EC" id="3.1.3.48" evidence="2"/>
<dbReference type="EnsemblMetazoa" id="Aqu2.1.42209_001">
    <property type="protein sequence ID" value="Aqu2.1.42209_001"/>
    <property type="gene ID" value="Aqu2.1.42209"/>
</dbReference>
<evidence type="ECO:0000259" key="5">
    <source>
        <dbReference type="PROSITE" id="PS50206"/>
    </source>
</evidence>
<accession>A0A1X7VQP0</accession>
<dbReference type="Gene3D" id="3.90.190.10">
    <property type="entry name" value="Protein tyrosine phosphatase superfamily"/>
    <property type="match status" value="1"/>
</dbReference>
<evidence type="ECO:0000313" key="7">
    <source>
        <dbReference type="Proteomes" id="UP000007879"/>
    </source>
</evidence>
<dbReference type="EnsemblMetazoa" id="XM_011409582.2">
    <property type="protein sequence ID" value="XP_011407884.1"/>
    <property type="gene ID" value="LOC105315075"/>
</dbReference>
<gene>
    <name evidence="6" type="primary">105315075</name>
</gene>
<dbReference type="InterPro" id="IPR000340">
    <property type="entry name" value="Dual-sp_phosphatase_cat-dom"/>
</dbReference>
<dbReference type="Pfam" id="PF00782">
    <property type="entry name" value="DSPc"/>
    <property type="match status" value="1"/>
</dbReference>
<dbReference type="SUPFAM" id="SSF52799">
    <property type="entry name" value="(Phosphotyrosine protein) phosphatases II"/>
    <property type="match status" value="1"/>
</dbReference>
<dbReference type="CDD" id="cd00158">
    <property type="entry name" value="RHOD"/>
    <property type="match status" value="1"/>
</dbReference>
<dbReference type="AlphaFoldDB" id="A0A1X7VQP0"/>
<dbReference type="SMART" id="SM00195">
    <property type="entry name" value="DSPc"/>
    <property type="match status" value="1"/>
</dbReference>
<reference evidence="7" key="1">
    <citation type="journal article" date="2010" name="Nature">
        <title>The Amphimedon queenslandica genome and the evolution of animal complexity.</title>
        <authorList>
            <person name="Srivastava M."/>
            <person name="Simakov O."/>
            <person name="Chapman J."/>
            <person name="Fahey B."/>
            <person name="Gauthier M.E."/>
            <person name="Mitros T."/>
            <person name="Richards G.S."/>
            <person name="Conaco C."/>
            <person name="Dacre M."/>
            <person name="Hellsten U."/>
            <person name="Larroux C."/>
            <person name="Putnam N.H."/>
            <person name="Stanke M."/>
            <person name="Adamska M."/>
            <person name="Darling A."/>
            <person name="Degnan S.M."/>
            <person name="Oakley T.H."/>
            <person name="Plachetzki D.C."/>
            <person name="Zhai Y."/>
            <person name="Adamski M."/>
            <person name="Calcino A."/>
            <person name="Cummins S.F."/>
            <person name="Goodstein D.M."/>
            <person name="Harris C."/>
            <person name="Jackson D.J."/>
            <person name="Leys S.P."/>
            <person name="Shu S."/>
            <person name="Woodcroft B.J."/>
            <person name="Vervoort M."/>
            <person name="Kosik K.S."/>
            <person name="Manning G."/>
            <person name="Degnan B.M."/>
            <person name="Rokhsar D.S."/>
        </authorList>
    </citation>
    <scope>NUCLEOTIDE SEQUENCE [LARGE SCALE GENOMIC DNA]</scope>
</reference>
<evidence type="ECO:0000256" key="3">
    <source>
        <dbReference type="ARBA" id="ARBA00022801"/>
    </source>
</evidence>
<dbReference type="SUPFAM" id="SSF52821">
    <property type="entry name" value="Rhodanese/Cell cycle control phosphatase"/>
    <property type="match status" value="1"/>
</dbReference>
<reference evidence="6" key="2">
    <citation type="submission" date="2017-05" db="UniProtKB">
        <authorList>
            <consortium name="EnsemblMetazoa"/>
        </authorList>
    </citation>
    <scope>IDENTIFICATION</scope>
</reference>
<dbReference type="STRING" id="400682.A0A1X7VQP0"/>
<dbReference type="GO" id="GO:0005737">
    <property type="term" value="C:cytoplasm"/>
    <property type="evidence" value="ECO:0007669"/>
    <property type="project" value="TreeGrafter"/>
</dbReference>
<comment type="similarity">
    <text evidence="1">Belongs to the protein-tyrosine phosphatase family. Non-receptor class dual specificity subfamily.</text>
</comment>
<keyword evidence="7" id="KW-1185">Reference proteome</keyword>
<dbReference type="PANTHER" id="PTHR10159:SF529">
    <property type="entry name" value="TYROSINE-PROTEIN PHOSPHATASE DOMAIN-CONTAINING PROTEIN"/>
    <property type="match status" value="1"/>
</dbReference>
<sequence>MAASSSSLLKPASPIDIFNLPLYEHYLVIDTRPLEDYERGHIATAVSYPHDTAASSRSEEEREASLVAFARDYSSQFYRPENPNPLVLYGDRAESELRHTHWLADKLTLLKNQRSRVSVYSHEVSSVREKEAKESEETFDPFEEFCLTVIDKVKEIWLLDCTYDSFASEYPFLCGRVRFEEMFPLPHQITKNVFMGSRVVPMSSHALSKMGMSHVIISEHQDIDMEELKNVHVLKCPVKDKNDENMLPCWEASCSFIDKAVSENGRVLVFVHGRSRSASVILAYLMKTLEMNFESSWTHLRSKCWHLIDKSLVFEEQLVQWYRELHCLTLTEY</sequence>
<keyword evidence="4" id="KW-0904">Protein phosphatase</keyword>
<keyword evidence="3" id="KW-0378">Hydrolase</keyword>
<evidence type="ECO:0000256" key="2">
    <source>
        <dbReference type="ARBA" id="ARBA00013064"/>
    </source>
</evidence>
<protein>
    <recommendedName>
        <fullName evidence="2">protein-tyrosine-phosphatase</fullName>
        <ecNumber evidence="2">3.1.3.48</ecNumber>
    </recommendedName>
</protein>
<name>A0A1X7VQP0_AMPQE</name>
<dbReference type="PROSITE" id="PS50206">
    <property type="entry name" value="RHODANESE_3"/>
    <property type="match status" value="1"/>
</dbReference>
<dbReference type="Gene3D" id="3.40.250.10">
    <property type="entry name" value="Rhodanese-like domain"/>
    <property type="match status" value="1"/>
</dbReference>
<dbReference type="OrthoDB" id="426001at2759"/>
<proteinExistence type="inferred from homology"/>
<dbReference type="eggNOG" id="KOG1716">
    <property type="taxonomic scope" value="Eukaryota"/>
</dbReference>
<dbReference type="InParanoid" id="A0A1X7VQP0"/>
<evidence type="ECO:0000256" key="1">
    <source>
        <dbReference type="ARBA" id="ARBA00008601"/>
    </source>
</evidence>
<dbReference type="InterPro" id="IPR036873">
    <property type="entry name" value="Rhodanese-like_dom_sf"/>
</dbReference>
<dbReference type="GO" id="GO:0004725">
    <property type="term" value="F:protein tyrosine phosphatase activity"/>
    <property type="evidence" value="ECO:0007669"/>
    <property type="project" value="UniProtKB-EC"/>
</dbReference>
<dbReference type="KEGG" id="aqu:105315075"/>